<keyword evidence="5" id="KW-1185">Reference proteome</keyword>
<evidence type="ECO:0000313" key="4">
    <source>
        <dbReference type="EMBL" id="GIG23300.1"/>
    </source>
</evidence>
<comment type="caution">
    <text evidence="4">The sequence shown here is derived from an EMBL/GenBank/DDBJ whole genome shotgun (WGS) entry which is preliminary data.</text>
</comment>
<evidence type="ECO:0000256" key="2">
    <source>
        <dbReference type="SAM" id="SignalP"/>
    </source>
</evidence>
<dbReference type="RefSeq" id="WP_203758301.1">
    <property type="nucleotide sequence ID" value="NZ_BONK01000017.1"/>
</dbReference>
<name>A0A919U0U9_9CELL</name>
<organism evidence="4 5">
    <name type="scientific">Cellulomonas chitinilytica</name>
    <dbReference type="NCBI Taxonomy" id="398759"/>
    <lineage>
        <taxon>Bacteria</taxon>
        <taxon>Bacillati</taxon>
        <taxon>Actinomycetota</taxon>
        <taxon>Actinomycetes</taxon>
        <taxon>Micrococcales</taxon>
        <taxon>Cellulomonadaceae</taxon>
        <taxon>Cellulomonas</taxon>
    </lineage>
</organism>
<feature type="signal peptide" evidence="2">
    <location>
        <begin position="1"/>
        <end position="19"/>
    </location>
</feature>
<dbReference type="Pfam" id="PF03713">
    <property type="entry name" value="DUF305"/>
    <property type="match status" value="1"/>
</dbReference>
<gene>
    <name evidence="4" type="ORF">Cch01nite_40240</name>
</gene>
<protein>
    <recommendedName>
        <fullName evidence="3">DUF305 domain-containing protein</fullName>
    </recommendedName>
</protein>
<dbReference type="InterPro" id="IPR005183">
    <property type="entry name" value="DUF305_CopM-like"/>
</dbReference>
<accession>A0A919U0U9</accession>
<keyword evidence="2" id="KW-0732">Signal</keyword>
<reference evidence="4" key="1">
    <citation type="submission" date="2021-01" db="EMBL/GenBank/DDBJ databases">
        <title>Whole genome shotgun sequence of Cellulomonas chitinilytica NBRC 110799.</title>
        <authorList>
            <person name="Komaki H."/>
            <person name="Tamura T."/>
        </authorList>
    </citation>
    <scope>NUCLEOTIDE SEQUENCE</scope>
    <source>
        <strain evidence="4">NBRC 110799</strain>
    </source>
</reference>
<evidence type="ECO:0000313" key="5">
    <source>
        <dbReference type="Proteomes" id="UP000632740"/>
    </source>
</evidence>
<evidence type="ECO:0000256" key="1">
    <source>
        <dbReference type="SAM" id="MobiDB-lite"/>
    </source>
</evidence>
<feature type="region of interest" description="Disordered" evidence="1">
    <location>
        <begin position="97"/>
        <end position="118"/>
    </location>
</feature>
<dbReference type="Gene3D" id="1.20.1260.10">
    <property type="match status" value="1"/>
</dbReference>
<dbReference type="AlphaFoldDB" id="A0A919U0U9"/>
<sequence>MLVVVLAVALAGGALVASAVGWPAPPADGLRPADVAFVDALVPEHEQTRSSLASVAGRVTDPELAVLVAAIGATQADELTTLRAWRGTAAVTGVEADDAPAHGHTATTAEPTDGLDAPPGADLDTAVALLLVAQQQTAGELARTRLEEGGDDEVGAFAQRVADSRTAQVAQLLRLLERLDARAP</sequence>
<evidence type="ECO:0000259" key="3">
    <source>
        <dbReference type="Pfam" id="PF03713"/>
    </source>
</evidence>
<proteinExistence type="predicted"/>
<feature type="domain" description="DUF305" evidence="3">
    <location>
        <begin position="34"/>
        <end position="175"/>
    </location>
</feature>
<dbReference type="Proteomes" id="UP000632740">
    <property type="component" value="Unassembled WGS sequence"/>
</dbReference>
<feature type="chain" id="PRO_5036908281" description="DUF305 domain-containing protein" evidence="2">
    <location>
        <begin position="20"/>
        <end position="184"/>
    </location>
</feature>
<dbReference type="InterPro" id="IPR012347">
    <property type="entry name" value="Ferritin-like"/>
</dbReference>
<dbReference type="EMBL" id="BONK01000017">
    <property type="protein sequence ID" value="GIG23300.1"/>
    <property type="molecule type" value="Genomic_DNA"/>
</dbReference>